<name>A0ABT0UAL1_9BACT</name>
<gene>
    <name evidence="1" type="ORF">NB063_25170</name>
</gene>
<dbReference type="EMBL" id="JAMQBK010000073">
    <property type="protein sequence ID" value="MCM2373921.1"/>
    <property type="molecule type" value="Genomic_DNA"/>
</dbReference>
<dbReference type="RefSeq" id="WP_250931799.1">
    <property type="nucleotide sequence ID" value="NZ_JAMQBK010000073.1"/>
</dbReference>
<sequence length="55" mass="6640">MKRLLIELEKFMRWLSDCTPEERRANDSEIQEMAQVLTDQLQSLNDRLELEEDDD</sequence>
<dbReference type="Proteomes" id="UP001202961">
    <property type="component" value="Unassembled WGS sequence"/>
</dbReference>
<accession>A0ABT0UAL1</accession>
<protein>
    <submittedName>
        <fullName evidence="1">Uncharacterized protein</fullName>
    </submittedName>
</protein>
<proteinExistence type="predicted"/>
<organism evidence="1 2">
    <name type="scientific">Aporhodopirellula aestuarii</name>
    <dbReference type="NCBI Taxonomy" id="2950107"/>
    <lineage>
        <taxon>Bacteria</taxon>
        <taxon>Pseudomonadati</taxon>
        <taxon>Planctomycetota</taxon>
        <taxon>Planctomycetia</taxon>
        <taxon>Pirellulales</taxon>
        <taxon>Pirellulaceae</taxon>
        <taxon>Aporhodopirellula</taxon>
    </lineage>
</organism>
<comment type="caution">
    <text evidence="1">The sequence shown here is derived from an EMBL/GenBank/DDBJ whole genome shotgun (WGS) entry which is preliminary data.</text>
</comment>
<evidence type="ECO:0000313" key="1">
    <source>
        <dbReference type="EMBL" id="MCM2373921.1"/>
    </source>
</evidence>
<evidence type="ECO:0000313" key="2">
    <source>
        <dbReference type="Proteomes" id="UP001202961"/>
    </source>
</evidence>
<reference evidence="1 2" key="1">
    <citation type="journal article" date="2022" name="Syst. Appl. Microbiol.">
        <title>Rhodopirellula aestuarii sp. nov., a novel member of the genus Rhodopirellula isolated from brackish sediments collected in the Tagus River estuary, Portugal.</title>
        <authorList>
            <person name="Vitorino I.R."/>
            <person name="Klimek D."/>
            <person name="Calusinska M."/>
            <person name="Lobo-da-Cunha A."/>
            <person name="Vasconcelos V."/>
            <person name="Lage O.M."/>
        </authorList>
    </citation>
    <scope>NUCLEOTIDE SEQUENCE [LARGE SCALE GENOMIC DNA]</scope>
    <source>
        <strain evidence="1 2">ICT_H3.1</strain>
    </source>
</reference>
<keyword evidence="2" id="KW-1185">Reference proteome</keyword>